<evidence type="ECO:0000256" key="7">
    <source>
        <dbReference type="ARBA" id="ARBA00023315"/>
    </source>
</evidence>
<name>A0A543B477_9ACTN</name>
<dbReference type="Gene3D" id="3.60.110.10">
    <property type="entry name" value="Carbon-nitrogen hydrolase"/>
    <property type="match status" value="1"/>
</dbReference>
<evidence type="ECO:0000256" key="3">
    <source>
        <dbReference type="ARBA" id="ARBA00022679"/>
    </source>
</evidence>
<dbReference type="InParanoid" id="A0A543B477"/>
<dbReference type="GO" id="GO:0016410">
    <property type="term" value="F:N-acyltransferase activity"/>
    <property type="evidence" value="ECO:0007669"/>
    <property type="project" value="UniProtKB-UniRule"/>
</dbReference>
<dbReference type="Pfam" id="PF20154">
    <property type="entry name" value="LNT_N"/>
    <property type="match status" value="1"/>
</dbReference>
<evidence type="ECO:0000256" key="6">
    <source>
        <dbReference type="ARBA" id="ARBA00023136"/>
    </source>
</evidence>
<dbReference type="Proteomes" id="UP000317043">
    <property type="component" value="Unassembled WGS sequence"/>
</dbReference>
<gene>
    <name evidence="8" type="primary">lnt</name>
    <name evidence="11" type="ORF">FB566_5241</name>
</gene>
<feature type="transmembrane region" description="Helical" evidence="8">
    <location>
        <begin position="108"/>
        <end position="128"/>
    </location>
</feature>
<organism evidence="11 12">
    <name type="scientific">Stackebrandtia endophytica</name>
    <dbReference type="NCBI Taxonomy" id="1496996"/>
    <lineage>
        <taxon>Bacteria</taxon>
        <taxon>Bacillati</taxon>
        <taxon>Actinomycetota</taxon>
        <taxon>Actinomycetes</taxon>
        <taxon>Glycomycetales</taxon>
        <taxon>Glycomycetaceae</taxon>
        <taxon>Stackebrandtia</taxon>
    </lineage>
</organism>
<feature type="transmembrane region" description="Helical" evidence="8">
    <location>
        <begin position="82"/>
        <end position="102"/>
    </location>
</feature>
<comment type="function">
    <text evidence="8">Catalyzes the phospholipid dependent N-acylation of the N-terminal cysteine of apolipoprotein, the last step in lipoprotein maturation.</text>
</comment>
<dbReference type="UniPathway" id="UPA00666"/>
<keyword evidence="5 8" id="KW-1133">Transmembrane helix</keyword>
<evidence type="ECO:0000259" key="10">
    <source>
        <dbReference type="PROSITE" id="PS50263"/>
    </source>
</evidence>
<keyword evidence="6 8" id="KW-0472">Membrane</keyword>
<dbReference type="InterPro" id="IPR036526">
    <property type="entry name" value="C-N_Hydrolase_sf"/>
</dbReference>
<dbReference type="CDD" id="cd07571">
    <property type="entry name" value="ALP_N-acyl_transferase"/>
    <property type="match status" value="1"/>
</dbReference>
<dbReference type="EMBL" id="VFOW01000001">
    <property type="protein sequence ID" value="TQL79631.1"/>
    <property type="molecule type" value="Genomic_DNA"/>
</dbReference>
<dbReference type="InterPro" id="IPR003010">
    <property type="entry name" value="C-N_Hydrolase"/>
</dbReference>
<proteinExistence type="inferred from homology"/>
<reference evidence="11 12" key="1">
    <citation type="submission" date="2019-06" db="EMBL/GenBank/DDBJ databases">
        <title>Sequencing the genomes of 1000 actinobacteria strains.</title>
        <authorList>
            <person name="Klenk H.-P."/>
        </authorList>
    </citation>
    <scope>NUCLEOTIDE SEQUENCE [LARGE SCALE GENOMIC DNA]</scope>
    <source>
        <strain evidence="11 12">DSM 45928</strain>
    </source>
</reference>
<dbReference type="HAMAP" id="MF_01148">
    <property type="entry name" value="Lnt"/>
    <property type="match status" value="1"/>
</dbReference>
<accession>A0A543B477</accession>
<dbReference type="GO" id="GO:0042158">
    <property type="term" value="P:lipoprotein biosynthetic process"/>
    <property type="evidence" value="ECO:0007669"/>
    <property type="project" value="UniProtKB-UniRule"/>
</dbReference>
<evidence type="ECO:0000313" key="12">
    <source>
        <dbReference type="Proteomes" id="UP000317043"/>
    </source>
</evidence>
<dbReference type="GO" id="GO:0005886">
    <property type="term" value="C:plasma membrane"/>
    <property type="evidence" value="ECO:0007669"/>
    <property type="project" value="UniProtKB-SubCell"/>
</dbReference>
<evidence type="ECO:0000256" key="1">
    <source>
        <dbReference type="ARBA" id="ARBA00004651"/>
    </source>
</evidence>
<evidence type="ECO:0000256" key="9">
    <source>
        <dbReference type="SAM" id="MobiDB-lite"/>
    </source>
</evidence>
<feature type="region of interest" description="Disordered" evidence="9">
    <location>
        <begin position="1"/>
        <end position="28"/>
    </location>
</feature>
<evidence type="ECO:0000256" key="5">
    <source>
        <dbReference type="ARBA" id="ARBA00022989"/>
    </source>
</evidence>
<sequence length="554" mass="58210">MTAVVDAPDKPSPKDDPPAPRSLTTRVGPDGRRLRLPVALAVAAASGVLLLLAFPPFDLWFLAPVGVAGLTAACHRRKIRGGLGLGFVAGLTFFVPLLSWTSTQVGSVPWAALSLLESLYFALLGGAIAYTSRLIDRRPLLWATVTALLWVGQEALRGRTPFGGFPWGRLAFSQADSPLANFAWLAGAPMVTFATAFIGGVLVVLTWRTRRQLAATVKQTGAWAGAIAAVLLLGLVMPIGLTSPGGETVTVAVVQGSVPRLGLDFNAQRRAVLDNHVDATIDLANAVAAGEQKQPDIVVWPENSSDIDPIANQDAADRITEAAQAIGVPIVLGTLQRLPDGQSLNLSLVWDPETGPGFEYVKQHPVPFAEYIPIESFVRTVGGWLDPRIVEGIDRVNGFQPGTEPGIIPVGDLVISGVICFEVAYDDLVRESVVEGAQLVAVQTNNATFNNAEATQQMAMVRLRSIEHGRAGLMASTVGVSGFTDASGAVHDLTTFDTQAVIVSDLTLGDGTTPATTLGALPELLACAAAVLVLLASGINRRRAGSRPLETANG</sequence>
<feature type="transmembrane region" description="Helical" evidence="8">
    <location>
        <begin position="182"/>
        <end position="208"/>
    </location>
</feature>
<evidence type="ECO:0000256" key="4">
    <source>
        <dbReference type="ARBA" id="ARBA00022692"/>
    </source>
</evidence>
<dbReference type="InterPro" id="IPR004563">
    <property type="entry name" value="Apolipo_AcylTrfase"/>
</dbReference>
<feature type="transmembrane region" description="Helical" evidence="8">
    <location>
        <begin position="34"/>
        <end position="53"/>
    </location>
</feature>
<feature type="transmembrane region" description="Helical" evidence="8">
    <location>
        <begin position="59"/>
        <end position="75"/>
    </location>
</feature>
<comment type="subcellular location">
    <subcellularLocation>
        <location evidence="1 8">Cell membrane</location>
        <topology evidence="1 8">Multi-pass membrane protein</topology>
    </subcellularLocation>
</comment>
<dbReference type="NCBIfam" id="TIGR00546">
    <property type="entry name" value="lnt"/>
    <property type="match status" value="1"/>
</dbReference>
<comment type="similarity">
    <text evidence="8">Belongs to the CN hydrolase family. Apolipoprotein N-acyltransferase subfamily.</text>
</comment>
<evidence type="ECO:0000256" key="8">
    <source>
        <dbReference type="HAMAP-Rule" id="MF_01148"/>
    </source>
</evidence>
<keyword evidence="3 8" id="KW-0808">Transferase</keyword>
<feature type="domain" description="CN hydrolase" evidence="10">
    <location>
        <begin position="249"/>
        <end position="508"/>
    </location>
</feature>
<feature type="transmembrane region" description="Helical" evidence="8">
    <location>
        <begin position="220"/>
        <end position="241"/>
    </location>
</feature>
<dbReference type="FunCoup" id="A0A543B477">
    <property type="interactions" value="14"/>
</dbReference>
<evidence type="ECO:0000256" key="2">
    <source>
        <dbReference type="ARBA" id="ARBA00022475"/>
    </source>
</evidence>
<keyword evidence="12" id="KW-1185">Reference proteome</keyword>
<dbReference type="Pfam" id="PF00795">
    <property type="entry name" value="CN_hydrolase"/>
    <property type="match status" value="1"/>
</dbReference>
<dbReference type="PROSITE" id="PS50263">
    <property type="entry name" value="CN_HYDROLASE"/>
    <property type="match status" value="1"/>
</dbReference>
<protein>
    <recommendedName>
        <fullName evidence="8">Apolipoprotein N-acyltransferase</fullName>
        <shortName evidence="8">ALP N-acyltransferase</shortName>
        <ecNumber evidence="8">2.3.1.269</ecNumber>
    </recommendedName>
</protein>
<dbReference type="RefSeq" id="WP_211347882.1">
    <property type="nucleotide sequence ID" value="NZ_JBHTGS010000002.1"/>
</dbReference>
<feature type="compositionally biased region" description="Basic and acidic residues" evidence="9">
    <location>
        <begin position="7"/>
        <end position="18"/>
    </location>
</feature>
<dbReference type="AlphaFoldDB" id="A0A543B477"/>
<feature type="transmembrane region" description="Helical" evidence="8">
    <location>
        <begin position="140"/>
        <end position="156"/>
    </location>
</feature>
<evidence type="ECO:0000313" key="11">
    <source>
        <dbReference type="EMBL" id="TQL79631.1"/>
    </source>
</evidence>
<dbReference type="InterPro" id="IPR045378">
    <property type="entry name" value="LNT_N"/>
</dbReference>
<keyword evidence="7 8" id="KW-0012">Acyltransferase</keyword>
<keyword evidence="4 8" id="KW-0812">Transmembrane</keyword>
<dbReference type="EC" id="2.3.1.269" evidence="8"/>
<dbReference type="PANTHER" id="PTHR38686:SF1">
    <property type="entry name" value="APOLIPOPROTEIN N-ACYLTRANSFERASE"/>
    <property type="match status" value="1"/>
</dbReference>
<dbReference type="PANTHER" id="PTHR38686">
    <property type="entry name" value="APOLIPOPROTEIN N-ACYLTRANSFERASE"/>
    <property type="match status" value="1"/>
</dbReference>
<keyword evidence="2 8" id="KW-1003">Cell membrane</keyword>
<comment type="catalytic activity">
    <reaction evidence="8">
        <text>N-terminal S-1,2-diacyl-sn-glyceryl-L-cysteinyl-[lipoprotein] + a glycerophospholipid = N-acyl-S-1,2-diacyl-sn-glyceryl-L-cysteinyl-[lipoprotein] + a 2-acyl-sn-glycero-3-phospholipid + H(+)</text>
        <dbReference type="Rhea" id="RHEA:48228"/>
        <dbReference type="Rhea" id="RHEA-COMP:14681"/>
        <dbReference type="Rhea" id="RHEA-COMP:14684"/>
        <dbReference type="ChEBI" id="CHEBI:15378"/>
        <dbReference type="ChEBI" id="CHEBI:136912"/>
        <dbReference type="ChEBI" id="CHEBI:140656"/>
        <dbReference type="ChEBI" id="CHEBI:140657"/>
        <dbReference type="ChEBI" id="CHEBI:140660"/>
        <dbReference type="EC" id="2.3.1.269"/>
    </reaction>
</comment>
<comment type="pathway">
    <text evidence="8">Protein modification; lipoprotein biosynthesis (N-acyl transfer).</text>
</comment>
<dbReference type="SUPFAM" id="SSF56317">
    <property type="entry name" value="Carbon-nitrogen hydrolase"/>
    <property type="match status" value="1"/>
</dbReference>
<keyword evidence="11" id="KW-0449">Lipoprotein</keyword>
<comment type="caution">
    <text evidence="11">The sequence shown here is derived from an EMBL/GenBank/DDBJ whole genome shotgun (WGS) entry which is preliminary data.</text>
</comment>